<dbReference type="EMBL" id="MJIE01000001">
    <property type="protein sequence ID" value="OLR56362.1"/>
    <property type="molecule type" value="Genomic_DNA"/>
</dbReference>
<dbReference type="InterPro" id="IPR011991">
    <property type="entry name" value="ArsR-like_HTH"/>
</dbReference>
<gene>
    <name evidence="6" type="ORF">BHK98_09960</name>
</gene>
<dbReference type="OrthoDB" id="63123at2"/>
<dbReference type="PROSITE" id="PS50931">
    <property type="entry name" value="HTH_LYSR"/>
    <property type="match status" value="1"/>
</dbReference>
<dbReference type="PANTHER" id="PTHR30419">
    <property type="entry name" value="HTH-TYPE TRANSCRIPTIONAL REGULATOR YBHD"/>
    <property type="match status" value="1"/>
</dbReference>
<keyword evidence="3" id="KW-0238">DNA-binding</keyword>
<keyword evidence="2" id="KW-0805">Transcription regulation</keyword>
<dbReference type="InterPro" id="IPR050950">
    <property type="entry name" value="HTH-type_LysR_regulators"/>
</dbReference>
<keyword evidence="4" id="KW-0804">Transcription</keyword>
<evidence type="ECO:0000313" key="7">
    <source>
        <dbReference type="Proteomes" id="UP000187404"/>
    </source>
</evidence>
<dbReference type="Gene3D" id="1.10.10.10">
    <property type="entry name" value="Winged helix-like DNA-binding domain superfamily/Winged helix DNA-binding domain"/>
    <property type="match status" value="1"/>
</dbReference>
<dbReference type="SUPFAM" id="SSF53850">
    <property type="entry name" value="Periplasmic binding protein-like II"/>
    <property type="match status" value="1"/>
</dbReference>
<evidence type="ECO:0000256" key="1">
    <source>
        <dbReference type="ARBA" id="ARBA00009437"/>
    </source>
</evidence>
<comment type="caution">
    <text evidence="6">The sequence shown here is derived from an EMBL/GenBank/DDBJ whole genome shotgun (WGS) entry which is preliminary data.</text>
</comment>
<dbReference type="PRINTS" id="PR00039">
    <property type="entry name" value="HTHLYSR"/>
</dbReference>
<proteinExistence type="inferred from homology"/>
<comment type="similarity">
    <text evidence="1">Belongs to the LysR transcriptional regulatory family.</text>
</comment>
<dbReference type="InterPro" id="IPR036388">
    <property type="entry name" value="WH-like_DNA-bd_sf"/>
</dbReference>
<sequence length="296" mass="33944">MNALSKSRIFCRVMEKGSFTGVAEEIGYSQSAVSQIIRSLEKELGTQLIERRREGIRLTPDGVQYFPYLQAICGAEDALERKRREMQGLENSMIRILTFTSVSRNILPPMMKKFRQKYPGVDFQLKQGDYTSIRRDIVNGEADFGFMSTGDASYTDVRTHVLYEDGMVAVLPAGHPLAARKSVSLTELAEEPFILLNEGEDYNTVETGFARYGLKPRIEYDVYDDYTILAMIRQGFGVSILFRKVIQGFEKNVEIREIDEPLSRTVALVWRDWNTMPLASRRFADYIIRHIEEYNG</sequence>
<evidence type="ECO:0000256" key="3">
    <source>
        <dbReference type="ARBA" id="ARBA00023125"/>
    </source>
</evidence>
<dbReference type="Proteomes" id="UP000187404">
    <property type="component" value="Unassembled WGS sequence"/>
</dbReference>
<dbReference type="RefSeq" id="WP_075713914.1">
    <property type="nucleotide sequence ID" value="NZ_MJIE01000001.1"/>
</dbReference>
<dbReference type="InterPro" id="IPR005119">
    <property type="entry name" value="LysR_subst-bd"/>
</dbReference>
<accession>A0A1Q9JJG4</accession>
<dbReference type="CDD" id="cd05466">
    <property type="entry name" value="PBP2_LTTR_substrate"/>
    <property type="match status" value="1"/>
</dbReference>
<dbReference type="AlphaFoldDB" id="A0A1Q9JJG4"/>
<reference evidence="6 7" key="1">
    <citation type="journal article" date="2016" name="Appl. Environ. Microbiol.">
        <title>Function and Phylogeny of Bacterial Butyryl Coenzyme A:Acetate Transferases and Their Diversity in the Proximal Colon of Swine.</title>
        <authorList>
            <person name="Trachsel J."/>
            <person name="Bayles D.O."/>
            <person name="Looft T."/>
            <person name="Levine U.Y."/>
            <person name="Allen H.K."/>
        </authorList>
    </citation>
    <scope>NUCLEOTIDE SEQUENCE [LARGE SCALE GENOMIC DNA]</scope>
    <source>
        <strain evidence="6 7">68-3-10</strain>
    </source>
</reference>
<dbReference type="GO" id="GO:0005829">
    <property type="term" value="C:cytosol"/>
    <property type="evidence" value="ECO:0007669"/>
    <property type="project" value="TreeGrafter"/>
</dbReference>
<dbReference type="InterPro" id="IPR000847">
    <property type="entry name" value="LysR_HTH_N"/>
</dbReference>
<evidence type="ECO:0000256" key="4">
    <source>
        <dbReference type="ARBA" id="ARBA00023163"/>
    </source>
</evidence>
<evidence type="ECO:0000259" key="5">
    <source>
        <dbReference type="PROSITE" id="PS50931"/>
    </source>
</evidence>
<dbReference type="GO" id="GO:0003677">
    <property type="term" value="F:DNA binding"/>
    <property type="evidence" value="ECO:0007669"/>
    <property type="project" value="UniProtKB-KW"/>
</dbReference>
<protein>
    <submittedName>
        <fullName evidence="6">LysR family transcriptional regulator</fullName>
    </submittedName>
</protein>
<organism evidence="6 7">
    <name type="scientific">Hornefia porci</name>
    <dbReference type="NCBI Taxonomy" id="2652292"/>
    <lineage>
        <taxon>Bacteria</taxon>
        <taxon>Bacillati</taxon>
        <taxon>Bacillota</taxon>
        <taxon>Clostridia</taxon>
        <taxon>Peptostreptococcales</taxon>
        <taxon>Anaerovoracaceae</taxon>
        <taxon>Hornefia</taxon>
    </lineage>
</organism>
<dbReference type="Pfam" id="PF00126">
    <property type="entry name" value="HTH_1"/>
    <property type="match status" value="1"/>
</dbReference>
<dbReference type="STRING" id="1261640.BHK98_09960"/>
<dbReference type="Gene3D" id="3.40.190.290">
    <property type="match status" value="1"/>
</dbReference>
<dbReference type="SUPFAM" id="SSF46785">
    <property type="entry name" value="Winged helix' DNA-binding domain"/>
    <property type="match status" value="1"/>
</dbReference>
<dbReference type="PANTHER" id="PTHR30419:SF28">
    <property type="entry name" value="HTH-TYPE TRANSCRIPTIONAL REGULATOR BSDA"/>
    <property type="match status" value="1"/>
</dbReference>
<dbReference type="Pfam" id="PF03466">
    <property type="entry name" value="LysR_substrate"/>
    <property type="match status" value="1"/>
</dbReference>
<dbReference type="CDD" id="cd00090">
    <property type="entry name" value="HTH_ARSR"/>
    <property type="match status" value="1"/>
</dbReference>
<name>A0A1Q9JJG4_9FIRM</name>
<evidence type="ECO:0000313" key="6">
    <source>
        <dbReference type="EMBL" id="OLR56362.1"/>
    </source>
</evidence>
<evidence type="ECO:0000256" key="2">
    <source>
        <dbReference type="ARBA" id="ARBA00023015"/>
    </source>
</evidence>
<keyword evidence="7" id="KW-1185">Reference proteome</keyword>
<feature type="domain" description="HTH lysR-type" evidence="5">
    <location>
        <begin position="1"/>
        <end position="59"/>
    </location>
</feature>
<dbReference type="InterPro" id="IPR036390">
    <property type="entry name" value="WH_DNA-bd_sf"/>
</dbReference>
<dbReference type="GO" id="GO:0003700">
    <property type="term" value="F:DNA-binding transcription factor activity"/>
    <property type="evidence" value="ECO:0007669"/>
    <property type="project" value="InterPro"/>
</dbReference>